<dbReference type="SUPFAM" id="SSF48592">
    <property type="entry name" value="GroEL equatorial domain-like"/>
    <property type="match status" value="1"/>
</dbReference>
<dbReference type="FunFam" id="3.50.7.10:FF:000001">
    <property type="entry name" value="60 kDa chaperonin"/>
    <property type="match status" value="1"/>
</dbReference>
<dbReference type="NCBIfam" id="NF009487">
    <property type="entry name" value="PRK12849.1"/>
    <property type="match status" value="1"/>
</dbReference>
<dbReference type="GO" id="GO:0005524">
    <property type="term" value="F:ATP binding"/>
    <property type="evidence" value="ECO:0007669"/>
    <property type="project" value="InterPro"/>
</dbReference>
<sequence>MEYNHPSEIVKNLAFGSDARKKIMRGVTKLTDAVESTLGASGKCVIYEDAMGKPVITKDGVTVANSVVLLDPVENIGATLIKEAAQKTVKEAGDGTTTSTVLASAILNECNKNDSIDLRAIKAGIEKAKEKVLDYLDKIKIKVSNDMLTNVASISANNDEELGGIIADAYKNVGSDGVVLMEESDDEKTYVEIVDGVQFDSALKSQHLATNEDKTKSELENPYVLIVASEIPTIRKIQAVLEHVIKEKRSLLIVAPLAQQPLSALMMNKVKGNIKVNVVDVPGFGATKQDTIEDLATITGAKIISEELGDDLDLIQPDCLGEAIKCVTDNNNTVITIKKLPQAAKDRIKTVKKKIKEEQNGFIKNKLEQRLAMLSGAVGVIKVGANSKVELKEKKDRVEDAIHATKAALREGIVPGAGIALHNASTNLKGKDTAEKILYEAIKMPYKTILSNAGIKYGPNFDDGWGINVVTGKGVDLIKEGIIDPVLVTKTALINAVSVALTILSADCIISNVRDYASN</sequence>
<dbReference type="InterPro" id="IPR001844">
    <property type="entry name" value="Cpn60/GroEL"/>
</dbReference>
<dbReference type="GO" id="GO:0140662">
    <property type="term" value="F:ATP-dependent protein folding chaperone"/>
    <property type="evidence" value="ECO:0007669"/>
    <property type="project" value="InterPro"/>
</dbReference>
<evidence type="ECO:0000256" key="2">
    <source>
        <dbReference type="ARBA" id="ARBA00023186"/>
    </source>
</evidence>
<dbReference type="Gene3D" id="3.50.7.10">
    <property type="entry name" value="GroEL"/>
    <property type="match status" value="1"/>
</dbReference>
<dbReference type="PRINTS" id="PR00298">
    <property type="entry name" value="CHAPERONIN60"/>
</dbReference>
<evidence type="ECO:0000256" key="1">
    <source>
        <dbReference type="ARBA" id="ARBA00006607"/>
    </source>
</evidence>
<dbReference type="InterPro" id="IPR027413">
    <property type="entry name" value="GROEL-like_equatorial_sf"/>
</dbReference>
<name>A0A240F793_9VIRU</name>
<dbReference type="PANTHER" id="PTHR45633">
    <property type="entry name" value="60 KDA HEAT SHOCK PROTEIN, MITOCHONDRIAL"/>
    <property type="match status" value="1"/>
</dbReference>
<dbReference type="Pfam" id="PF00118">
    <property type="entry name" value="Cpn60_TCP1"/>
    <property type="match status" value="1"/>
</dbReference>
<dbReference type="SUPFAM" id="SSF52029">
    <property type="entry name" value="GroEL apical domain-like"/>
    <property type="match status" value="1"/>
</dbReference>
<dbReference type="Gene3D" id="1.10.560.10">
    <property type="entry name" value="GroEL-like equatorial domain"/>
    <property type="match status" value="1"/>
</dbReference>
<dbReference type="InterPro" id="IPR027409">
    <property type="entry name" value="GroEL-like_apical_dom_sf"/>
</dbReference>
<proteinExistence type="inferred from homology"/>
<keyword evidence="2" id="KW-0143">Chaperone</keyword>
<dbReference type="InterPro" id="IPR027410">
    <property type="entry name" value="TCP-1-like_intermed_sf"/>
</dbReference>
<protein>
    <submittedName>
        <fullName evidence="3">Chaperonin GroEL</fullName>
    </submittedName>
</protein>
<dbReference type="Gene3D" id="3.30.260.10">
    <property type="entry name" value="TCP-1-like chaperonin intermediate domain"/>
    <property type="match status" value="1"/>
</dbReference>
<organism evidence="3">
    <name type="scientific">uncultured virus</name>
    <dbReference type="NCBI Taxonomy" id="340016"/>
    <lineage>
        <taxon>Viruses</taxon>
        <taxon>environmental samples</taxon>
    </lineage>
</organism>
<evidence type="ECO:0000313" key="3">
    <source>
        <dbReference type="EMBL" id="AQM32662.1"/>
    </source>
</evidence>
<dbReference type="NCBIfam" id="NF000592">
    <property type="entry name" value="PRK00013.1"/>
    <property type="match status" value="1"/>
</dbReference>
<reference evidence="3" key="1">
    <citation type="journal article" date="2017" name="ISME J.">
        <title>Novel chaperonins are prevalent in the virioplankton and demonstrate links to viral biology and ecology.</title>
        <authorList>
            <person name="Marine R.L."/>
            <person name="Nasko D.J."/>
            <person name="Wray J."/>
            <person name="Polson S.W."/>
            <person name="Wommack K.E."/>
        </authorList>
    </citation>
    <scope>NUCLEOTIDE SEQUENCE</scope>
</reference>
<dbReference type="GO" id="GO:0042026">
    <property type="term" value="P:protein refolding"/>
    <property type="evidence" value="ECO:0007669"/>
    <property type="project" value="InterPro"/>
</dbReference>
<gene>
    <name evidence="3" type="primary">GroEL</name>
</gene>
<accession>A0A240F793</accession>
<dbReference type="SUPFAM" id="SSF54849">
    <property type="entry name" value="GroEL-intermediate domain like"/>
    <property type="match status" value="1"/>
</dbReference>
<comment type="similarity">
    <text evidence="1">Belongs to the chaperonin (HSP60) family.</text>
</comment>
<dbReference type="InterPro" id="IPR002423">
    <property type="entry name" value="Cpn60/GroEL/TCP-1"/>
</dbReference>
<dbReference type="EMBL" id="KU595496">
    <property type="protein sequence ID" value="AQM32662.1"/>
    <property type="molecule type" value="Genomic_DNA"/>
</dbReference>